<dbReference type="EMBL" id="HBFP01003453">
    <property type="protein sequence ID" value="CAD8818066.1"/>
    <property type="molecule type" value="Transcribed_RNA"/>
</dbReference>
<proteinExistence type="predicted"/>
<evidence type="ECO:0000256" key="1">
    <source>
        <dbReference type="SAM" id="MobiDB-lite"/>
    </source>
</evidence>
<dbReference type="InterPro" id="IPR027417">
    <property type="entry name" value="P-loop_NTPase"/>
</dbReference>
<sequence length="667" mass="77348">MESLRNRSDFDDHWKLVIDRFLDSVVECYNTDPLDINNDTAQLHTLRICIVGQAASGSSTLADDLFQYINHQCPLNSPSSHIKRSPSSQLRSQLSRLKPLSLLKSFIIHILTIPPYGIFISKDYHRSRTSFHPLRILKSEFLHEYKHRKSTKVAIEIIDVSGMNSDGHWPSMKALREYIGTQNNVSIPTLILYTARLNETRTDSSESLCLRAVTNVFGEFGWRRSVLVFTFGSTIPFEDIPWRVFVRGRRDFVRSFLRQILPPENCMGLSITERQNRLENAQKFLYKLNVHLKKQQLKQLDEIRSQEQAQILGDSYSSRQVSVSEEAEGEISSENVLDEEQERFEESVEEEYDLRSMLLRTVTDRGSEVFRTSVLPTSRKLVPIFSPVWNRMIDVFNAVKHQMSRIKFIPVLHHEEEEVEDCDSEELSDDEDEEEWSGYGGERRCETWESGCVIVESSREGVNVEIDSDGWICLRDGSGSCCMKELVEQMEGALRKWPNEVWNAECIDYGEIEKESRKENKEWWKKLPWSSILLCIQIGLSVGLTLASSHIEQRNKEKGNRSENPQTLVMNAPGYRPEEHEGQGEEFEEKEDSEDDKEEEKRVRQEIREIISSTRAQLFEERASRDAGEVIEELDVFRGDDDESDEDDDDWDEDSDRLDLWDSTSEE</sequence>
<feature type="region of interest" description="Disordered" evidence="1">
    <location>
        <begin position="618"/>
        <end position="667"/>
    </location>
</feature>
<feature type="compositionally biased region" description="Basic and acidic residues" evidence="1">
    <location>
        <begin position="618"/>
        <end position="628"/>
    </location>
</feature>
<evidence type="ECO:0008006" key="3">
    <source>
        <dbReference type="Google" id="ProtNLM"/>
    </source>
</evidence>
<feature type="compositionally biased region" description="Acidic residues" evidence="1">
    <location>
        <begin position="584"/>
        <end position="598"/>
    </location>
</feature>
<feature type="compositionally biased region" description="Acidic residues" evidence="1">
    <location>
        <begin position="629"/>
        <end position="656"/>
    </location>
</feature>
<organism evidence="2">
    <name type="scientific">Timspurckia oligopyrenoides</name>
    <dbReference type="NCBI Taxonomy" id="708627"/>
    <lineage>
        <taxon>Eukaryota</taxon>
        <taxon>Rhodophyta</taxon>
        <taxon>Bangiophyceae</taxon>
        <taxon>Porphyridiales</taxon>
        <taxon>Porphyridiaceae</taxon>
        <taxon>Timspurckia</taxon>
    </lineage>
</organism>
<feature type="compositionally biased region" description="Acidic residues" evidence="1">
    <location>
        <begin position="419"/>
        <end position="436"/>
    </location>
</feature>
<dbReference type="AlphaFoldDB" id="A0A7S0ZD25"/>
<feature type="region of interest" description="Disordered" evidence="1">
    <location>
        <begin position="554"/>
        <end position="605"/>
    </location>
</feature>
<dbReference type="Gene3D" id="3.40.50.300">
    <property type="entry name" value="P-loop containing nucleotide triphosphate hydrolases"/>
    <property type="match status" value="1"/>
</dbReference>
<accession>A0A7S0ZD25</accession>
<reference evidence="2" key="1">
    <citation type="submission" date="2021-01" db="EMBL/GenBank/DDBJ databases">
        <authorList>
            <person name="Corre E."/>
            <person name="Pelletier E."/>
            <person name="Niang G."/>
            <person name="Scheremetjew M."/>
            <person name="Finn R."/>
            <person name="Kale V."/>
            <person name="Holt S."/>
            <person name="Cochrane G."/>
            <person name="Meng A."/>
            <person name="Brown T."/>
            <person name="Cohen L."/>
        </authorList>
    </citation>
    <scope>NUCLEOTIDE SEQUENCE</scope>
    <source>
        <strain evidence="2">CCMP3278</strain>
    </source>
</reference>
<name>A0A7S0ZD25_9RHOD</name>
<gene>
    <name evidence="2" type="ORF">TOLI1172_LOCUS2455</name>
</gene>
<evidence type="ECO:0000313" key="2">
    <source>
        <dbReference type="EMBL" id="CAD8818066.1"/>
    </source>
</evidence>
<protein>
    <recommendedName>
        <fullName evidence="3">AIG1-type G domain-containing protein</fullName>
    </recommendedName>
</protein>
<feature type="region of interest" description="Disordered" evidence="1">
    <location>
        <begin position="419"/>
        <end position="440"/>
    </location>
</feature>